<gene>
    <name evidence="1" type="ORF">EHI47_11560</name>
</gene>
<name>A0A444I3G7_RHILE</name>
<reference evidence="1 2" key="1">
    <citation type="submission" date="2019-01" db="EMBL/GenBank/DDBJ databases">
        <title>RHIZO-ID as a novel technology for direct rhizobia identification.</title>
        <authorList>
            <person name="De Meyer S.E."/>
        </authorList>
    </citation>
    <scope>NUCLEOTIDE SEQUENCE [LARGE SCALE GENOMIC DNA]</scope>
    <source>
        <strain evidence="1 2">WSM448</strain>
    </source>
</reference>
<dbReference type="Proteomes" id="UP000283817">
    <property type="component" value="Unassembled WGS sequence"/>
</dbReference>
<dbReference type="EMBL" id="SBHX01000027">
    <property type="protein sequence ID" value="RWX32014.1"/>
    <property type="molecule type" value="Genomic_DNA"/>
</dbReference>
<protein>
    <submittedName>
        <fullName evidence="1">Uncharacterized protein</fullName>
    </submittedName>
</protein>
<dbReference type="RefSeq" id="WP_128410477.1">
    <property type="nucleotide sequence ID" value="NZ_SBHX01000027.1"/>
</dbReference>
<sequence length="91" mass="10523">MMIDFTANGGQVREFKRGFTSDWSYLRDLLQGFGYEVKVDKSWYIVRKIGQGGRPKRLGRTAAIKAIDEILVANGLQPFMITRHEFLEARR</sequence>
<dbReference type="AlphaFoldDB" id="A0A444I3G7"/>
<accession>A0A444I3G7</accession>
<proteinExistence type="predicted"/>
<evidence type="ECO:0000313" key="2">
    <source>
        <dbReference type="Proteomes" id="UP000283817"/>
    </source>
</evidence>
<organism evidence="1 2">
    <name type="scientific">Rhizobium leguminosarum</name>
    <dbReference type="NCBI Taxonomy" id="384"/>
    <lineage>
        <taxon>Bacteria</taxon>
        <taxon>Pseudomonadati</taxon>
        <taxon>Pseudomonadota</taxon>
        <taxon>Alphaproteobacteria</taxon>
        <taxon>Hyphomicrobiales</taxon>
        <taxon>Rhizobiaceae</taxon>
        <taxon>Rhizobium/Agrobacterium group</taxon>
        <taxon>Rhizobium</taxon>
    </lineage>
</organism>
<comment type="caution">
    <text evidence="1">The sequence shown here is derived from an EMBL/GenBank/DDBJ whole genome shotgun (WGS) entry which is preliminary data.</text>
</comment>
<evidence type="ECO:0000313" key="1">
    <source>
        <dbReference type="EMBL" id="RWX32014.1"/>
    </source>
</evidence>